<comment type="function">
    <text evidence="7">Catalyzes the first committed step in the biosynthesis of complex N-glycans. It controls conversion of high mannose to complex N-glycans; the final hydrolytic step in the N-glycan maturation pathway.</text>
</comment>
<dbReference type="InterPro" id="IPR015341">
    <property type="entry name" value="Glyco_hydro_38_cen"/>
</dbReference>
<evidence type="ECO:0000256" key="5">
    <source>
        <dbReference type="ARBA" id="ARBA00022833"/>
    </source>
</evidence>
<evidence type="ECO:0000256" key="9">
    <source>
        <dbReference type="RuleBase" id="RU361199"/>
    </source>
</evidence>
<reference evidence="12" key="2">
    <citation type="submission" date="2022-10" db="EMBL/GenBank/DDBJ databases">
        <authorList>
            <consortium name="ENA_rothamsted_submissions"/>
            <consortium name="culmorum"/>
            <person name="King R."/>
        </authorList>
    </citation>
    <scope>NUCLEOTIDE SEQUENCE</scope>
</reference>
<accession>A0A9N9RVA2</accession>
<dbReference type="Gene3D" id="2.70.98.30">
    <property type="entry name" value="Golgi alpha-mannosidase II, domain 4"/>
    <property type="match status" value="1"/>
</dbReference>
<dbReference type="PANTHER" id="PTHR11607">
    <property type="entry name" value="ALPHA-MANNOSIDASE"/>
    <property type="match status" value="1"/>
</dbReference>
<dbReference type="InterPro" id="IPR050843">
    <property type="entry name" value="Glycosyl_Hydrlase_38"/>
</dbReference>
<dbReference type="GO" id="GO:0006013">
    <property type="term" value="P:mannose metabolic process"/>
    <property type="evidence" value="ECO:0007669"/>
    <property type="project" value="InterPro"/>
</dbReference>
<evidence type="ECO:0000256" key="10">
    <source>
        <dbReference type="SAM" id="Phobius"/>
    </source>
</evidence>
<dbReference type="InterPro" id="IPR013780">
    <property type="entry name" value="Glyco_hydro_b"/>
</dbReference>
<dbReference type="InterPro" id="IPR011330">
    <property type="entry name" value="Glyco_hydro/deAcase_b/a-brl"/>
</dbReference>
<dbReference type="SMART" id="SM00872">
    <property type="entry name" value="Alpha-mann_mid"/>
    <property type="match status" value="1"/>
</dbReference>
<dbReference type="EC" id="3.2.1.-" evidence="9"/>
<comment type="cofactor">
    <cofactor evidence="9">
        <name>Zn(2+)</name>
        <dbReference type="ChEBI" id="CHEBI:29105"/>
    </cofactor>
    <text evidence="9">Binds 1 zinc ion per subunit.</text>
</comment>
<evidence type="ECO:0000256" key="2">
    <source>
        <dbReference type="ARBA" id="ARBA00011748"/>
    </source>
</evidence>
<dbReference type="Pfam" id="PF09261">
    <property type="entry name" value="Alpha-mann_mid"/>
    <property type="match status" value="1"/>
</dbReference>
<dbReference type="InterPro" id="IPR028995">
    <property type="entry name" value="Glyco_hydro_57/38_cen_sf"/>
</dbReference>
<evidence type="ECO:0000256" key="4">
    <source>
        <dbReference type="ARBA" id="ARBA00022801"/>
    </source>
</evidence>
<organism evidence="12 13">
    <name type="scientific">Chironomus riparius</name>
    <dbReference type="NCBI Taxonomy" id="315576"/>
    <lineage>
        <taxon>Eukaryota</taxon>
        <taxon>Metazoa</taxon>
        <taxon>Ecdysozoa</taxon>
        <taxon>Arthropoda</taxon>
        <taxon>Hexapoda</taxon>
        <taxon>Insecta</taxon>
        <taxon>Pterygota</taxon>
        <taxon>Neoptera</taxon>
        <taxon>Endopterygota</taxon>
        <taxon>Diptera</taxon>
        <taxon>Nematocera</taxon>
        <taxon>Chironomoidea</taxon>
        <taxon>Chironomidae</taxon>
        <taxon>Chironominae</taxon>
        <taxon>Chironomus</taxon>
    </lineage>
</organism>
<protein>
    <recommendedName>
        <fullName evidence="9">Alpha-mannosidase</fullName>
        <ecNumber evidence="9">3.2.1.-</ecNumber>
    </recommendedName>
</protein>
<keyword evidence="5 9" id="KW-0862">Zinc</keyword>
<dbReference type="EMBL" id="OU895878">
    <property type="protein sequence ID" value="CAG9803741.1"/>
    <property type="molecule type" value="Genomic_DNA"/>
</dbReference>
<keyword evidence="10" id="KW-0472">Membrane</keyword>
<dbReference type="GO" id="GO:0006491">
    <property type="term" value="P:N-glycan processing"/>
    <property type="evidence" value="ECO:0007669"/>
    <property type="project" value="TreeGrafter"/>
</dbReference>
<dbReference type="GO" id="GO:0000139">
    <property type="term" value="C:Golgi membrane"/>
    <property type="evidence" value="ECO:0007669"/>
    <property type="project" value="TreeGrafter"/>
</dbReference>
<comment type="catalytic activity">
    <reaction evidence="8">
        <text>N(4)-{beta-D-GlcNAc-(1-&gt;2)-alpha-D-Man-(1-&gt;3)-[alpha-D-Man-(1-&gt;3)-[alpha-D-Man-(1-&gt;6)]-alpha-D-Man-(1-&gt;6)]-beta-D-Man-(1-&gt;4)-beta-D-GlcNAc-(1-&gt;4)-beta-D-GlcNAc}-L-asparaginyl-[protein] + 2 H2O = 2 alpha-D-mannopyranose + an N(4)-{beta-D-GlcNAc-(1-&gt;2)-alpha-D-Man-(1-&gt;3)-[alpha-D-Man-(1-&gt;6)]-beta-D-Man-(1-&gt;4)-beta-D-GlcNAc-(1-&gt;4)-beta-D-GlcNAc}-L-asparaginyl-[protein]</text>
        <dbReference type="Rhea" id="RHEA:56052"/>
        <dbReference type="Rhea" id="RHEA-COMP:14368"/>
        <dbReference type="Rhea" id="RHEA-COMP:14369"/>
        <dbReference type="ChEBI" id="CHEBI:15377"/>
        <dbReference type="ChEBI" id="CHEBI:28729"/>
        <dbReference type="ChEBI" id="CHEBI:60615"/>
        <dbReference type="ChEBI" id="CHEBI:60625"/>
        <dbReference type="EC" id="3.2.1.114"/>
    </reaction>
</comment>
<evidence type="ECO:0000256" key="6">
    <source>
        <dbReference type="ARBA" id="ARBA00023295"/>
    </source>
</evidence>
<evidence type="ECO:0000256" key="7">
    <source>
        <dbReference type="ARBA" id="ARBA00059516"/>
    </source>
</evidence>
<keyword evidence="3 9" id="KW-0479">Metal-binding</keyword>
<dbReference type="SUPFAM" id="SSF88713">
    <property type="entry name" value="Glycoside hydrolase/deacetylase"/>
    <property type="match status" value="1"/>
</dbReference>
<dbReference type="InterPro" id="IPR000602">
    <property type="entry name" value="Glyco_hydro_38_N"/>
</dbReference>
<keyword evidence="10" id="KW-0812">Transmembrane</keyword>
<dbReference type="PANTHER" id="PTHR11607:SF70">
    <property type="entry name" value="ALPHA-MANNOSIDASE"/>
    <property type="match status" value="1"/>
</dbReference>
<evidence type="ECO:0000259" key="11">
    <source>
        <dbReference type="SMART" id="SM00872"/>
    </source>
</evidence>
<dbReference type="Pfam" id="PF01074">
    <property type="entry name" value="Glyco_hydro_38N"/>
    <property type="match status" value="1"/>
</dbReference>
<evidence type="ECO:0000313" key="12">
    <source>
        <dbReference type="EMBL" id="CAG9803741.1"/>
    </source>
</evidence>
<evidence type="ECO:0000313" key="13">
    <source>
        <dbReference type="Proteomes" id="UP001153620"/>
    </source>
</evidence>
<evidence type="ECO:0000256" key="1">
    <source>
        <dbReference type="ARBA" id="ARBA00009792"/>
    </source>
</evidence>
<gene>
    <name evidence="12" type="ORF">CHIRRI_LOCUS6637</name>
</gene>
<sequence length="1106" mass="128641">MISKFYRYRFLWITLLSLLTVVFIGNLYYKSVQEIQVLKISREDLIHKLHDIAKMNELVNNKIDVPTSDENQVLDNENNYTVNNNECTVIDETNATIKAVDMFSNFDFDADWVKRREGIWQDDFENRYSNQIRNKSWFPLKVFILPHSHTDPGWLQTFTSYYNTQTKKILDLVVEKLTEHQDMRFIWTEISFLDLWWKHATVVQQKALTTLVKSGRLEIMTGGWVMTDEANVHLYAMLDQLIEGHQWVKSKFDVAPKVGWSIDPFGQGSTVPHLLAKSGFDGAIIQRIHYNWKEWLARHQSGDFFWKTYWTNVKSNEYTLLTHNMPFDIYSTRHSCGPQPKECDAFDFTHRSPPQLSDKLIEKKADVLMQQYSRTASLFPHNVALVLMGSDFTFQDEKFFKNHYFGYKPIMEFINSNSASRYNGATVQYGTPSDYFNEIKSRLGNKFPTLIGDFFPYSDIFSSGLPAYWTGYFTTRPFHKFMSRDLEHNLRNAEILFTIVMNRMKQSGRMQESLENFIKKYENIIEARRNLGLFQHHDAITGTSKKAVMRDYLERLYSSVKHVVSIQQESIEFLLQPDFKNFKSSIIEHELQRPNAEEFPTQKVLTVTKESDEKIVIFNSLVQNRVDVISVFVSTTNVKVISTDGKDLLYQINPIFDRKNDFEPSNHNYQLLFLAELPPLSLSTFIVKHYSTPKISEVTCKNCSRTEFQSTKEVLYVQNSKMKLIFDSKGFLSEVKLNEGSNNVRLAIDFGAYRSAPGRSGAYLFKPKDQELEDLIVKTPPKVFIVEGPIASEITVIYGELLSHTVRIFKSDTHLDDAILILNDINFEVPPRNRDIEMIMKIKTSIDNSKNGEPEFFTDENGFQWLPRRKVSKLGVEGNYYPITTSMFIQDDFKRLTLMTTHAQGATSYKKGELEVMLDRRTAYDDGRGMGEGVLDSVKMQHKFWLALEFFETTKSDSQAYQVPSLFSHHLINSLNYPANVYFLNEQLNEELQSQINLLSYKFSCDVNLVNLRSLSHYENELLPSKSSLLILHRLGHDCQLINDEFQNRICSKLIDDENNQFIRHVKIDKIQESSLTGLEVENSITKLNQKTFAPMEIKTYFITYQ</sequence>
<dbReference type="FunFam" id="3.20.110.10:FF:000007">
    <property type="entry name" value="Alpha-mannosidase"/>
    <property type="match status" value="1"/>
</dbReference>
<keyword evidence="13" id="KW-1185">Reference proteome</keyword>
<dbReference type="InterPro" id="IPR011682">
    <property type="entry name" value="Glyco_hydro_38_C"/>
</dbReference>
<dbReference type="Gene3D" id="1.20.1270.50">
    <property type="entry name" value="Glycoside hydrolase family 38, central domain"/>
    <property type="match status" value="1"/>
</dbReference>
<dbReference type="SUPFAM" id="SSF74650">
    <property type="entry name" value="Galactose mutarotase-like"/>
    <property type="match status" value="1"/>
</dbReference>
<feature type="domain" description="Glycoside hydrolase family 38 central" evidence="11">
    <location>
        <begin position="467"/>
        <end position="556"/>
    </location>
</feature>
<dbReference type="Gene3D" id="2.60.40.1180">
    <property type="entry name" value="Golgi alpha-mannosidase II"/>
    <property type="match status" value="1"/>
</dbReference>
<dbReference type="FunFam" id="1.20.1270.50:FF:000001">
    <property type="entry name" value="Alpha-mannosidase"/>
    <property type="match status" value="1"/>
</dbReference>
<proteinExistence type="inferred from homology"/>
<dbReference type="Proteomes" id="UP001153620">
    <property type="component" value="Chromosome 2"/>
</dbReference>
<dbReference type="InterPro" id="IPR037094">
    <property type="entry name" value="Glyco_hydro_38_cen_sf"/>
</dbReference>
<dbReference type="GO" id="GO:0004572">
    <property type="term" value="F:mannosyl-oligosaccharide 1,3-1,6-alpha-mannosidase activity"/>
    <property type="evidence" value="ECO:0007669"/>
    <property type="project" value="UniProtKB-EC"/>
</dbReference>
<name>A0A9N9RVA2_9DIPT</name>
<keyword evidence="4 9" id="KW-0378">Hydrolase</keyword>
<dbReference type="AlphaFoldDB" id="A0A9N9RVA2"/>
<comment type="similarity">
    <text evidence="1 9">Belongs to the glycosyl hydrolase 38 family.</text>
</comment>
<evidence type="ECO:0000256" key="3">
    <source>
        <dbReference type="ARBA" id="ARBA00022723"/>
    </source>
</evidence>
<dbReference type="GO" id="GO:0030246">
    <property type="term" value="F:carbohydrate binding"/>
    <property type="evidence" value="ECO:0007669"/>
    <property type="project" value="InterPro"/>
</dbReference>
<dbReference type="GO" id="GO:0046872">
    <property type="term" value="F:metal ion binding"/>
    <property type="evidence" value="ECO:0007669"/>
    <property type="project" value="UniProtKB-KW"/>
</dbReference>
<dbReference type="InterPro" id="IPR027291">
    <property type="entry name" value="Glyco_hydro_38_N_sf"/>
</dbReference>
<dbReference type="Pfam" id="PF07748">
    <property type="entry name" value="Glyco_hydro_38C"/>
    <property type="match status" value="1"/>
</dbReference>
<feature type="transmembrane region" description="Helical" evidence="10">
    <location>
        <begin position="12"/>
        <end position="29"/>
    </location>
</feature>
<keyword evidence="6 9" id="KW-0326">Glycosidase</keyword>
<comment type="subunit">
    <text evidence="2">Homodimer; disulfide-linked.</text>
</comment>
<dbReference type="InterPro" id="IPR011013">
    <property type="entry name" value="Gal_mutarotase_sf_dom"/>
</dbReference>
<reference evidence="12" key="1">
    <citation type="submission" date="2022-01" db="EMBL/GenBank/DDBJ databases">
        <authorList>
            <person name="King R."/>
        </authorList>
    </citation>
    <scope>NUCLEOTIDE SEQUENCE</scope>
</reference>
<dbReference type="OrthoDB" id="10261055at2759"/>
<keyword evidence="10" id="KW-1133">Transmembrane helix</keyword>
<dbReference type="Gene3D" id="3.20.110.10">
    <property type="entry name" value="Glycoside hydrolase 38, N terminal domain"/>
    <property type="match status" value="1"/>
</dbReference>
<evidence type="ECO:0000256" key="8">
    <source>
        <dbReference type="ARBA" id="ARBA00093232"/>
    </source>
</evidence>
<dbReference type="SUPFAM" id="SSF88688">
    <property type="entry name" value="Families 57/38 glycoside transferase middle domain"/>
    <property type="match status" value="1"/>
</dbReference>